<dbReference type="InterPro" id="IPR019734">
    <property type="entry name" value="TPR_rpt"/>
</dbReference>
<dbReference type="EMBL" id="AOSV01000003">
    <property type="protein sequence ID" value="EMG38615.1"/>
    <property type="molecule type" value="Genomic_DNA"/>
</dbReference>
<keyword evidence="3" id="KW-0472">Membrane</keyword>
<dbReference type="InterPro" id="IPR011990">
    <property type="entry name" value="TPR-like_helical_dom_sf"/>
</dbReference>
<gene>
    <name evidence="4" type="ORF">PCS_00245</name>
</gene>
<evidence type="ECO:0000256" key="2">
    <source>
        <dbReference type="PROSITE-ProRule" id="PRU00339"/>
    </source>
</evidence>
<dbReference type="RefSeq" id="WP_005983225.1">
    <property type="nucleotide sequence ID" value="NZ_AOSV01000003.1"/>
</dbReference>
<keyword evidence="3" id="KW-0812">Transmembrane</keyword>
<organism evidence="4 5">
    <name type="scientific">Desulfocurvibacter africanus PCS</name>
    <dbReference type="NCBI Taxonomy" id="1262666"/>
    <lineage>
        <taxon>Bacteria</taxon>
        <taxon>Pseudomonadati</taxon>
        <taxon>Thermodesulfobacteriota</taxon>
        <taxon>Desulfovibrionia</taxon>
        <taxon>Desulfovibrionales</taxon>
        <taxon>Desulfovibrionaceae</taxon>
        <taxon>Desulfocurvibacter</taxon>
    </lineage>
</organism>
<evidence type="ECO:0000256" key="3">
    <source>
        <dbReference type="SAM" id="Phobius"/>
    </source>
</evidence>
<feature type="transmembrane region" description="Helical" evidence="3">
    <location>
        <begin position="12"/>
        <end position="32"/>
    </location>
</feature>
<protein>
    <submittedName>
        <fullName evidence="4">TPR repeat containing protein</fullName>
    </submittedName>
</protein>
<reference evidence="4 5" key="1">
    <citation type="journal article" date="2013" name="Genome Announc.">
        <title>Draft Genome Sequence for Desulfovibrio africanus Strain PCS.</title>
        <authorList>
            <person name="Brown S.D."/>
            <person name="Utturkar S.M."/>
            <person name="Arkin A.P."/>
            <person name="Deutschbauer A.M."/>
            <person name="Elias D.A."/>
            <person name="Hazen T.C."/>
            <person name="Chakraborty R."/>
        </authorList>
    </citation>
    <scope>NUCLEOTIDE SEQUENCE [LARGE SCALE GENOMIC DNA]</scope>
    <source>
        <strain evidence="4 5">PCS</strain>
    </source>
</reference>
<dbReference type="SUPFAM" id="SSF48452">
    <property type="entry name" value="TPR-like"/>
    <property type="match status" value="1"/>
</dbReference>
<dbReference type="PROSITE" id="PS50005">
    <property type="entry name" value="TPR"/>
    <property type="match status" value="1"/>
</dbReference>
<accession>M5PXA9</accession>
<sequence length="190" mass="21458">MREESVKPQKAMLILMAMAFLAIFATSIMYRFEHPVTKIALKTSKPAQDQQAEHLQHLMKDLKDKPDNLETILQVAALFMEMNAPEKAKGFIEKALALDPGNKHAQAMRAGMLYALKSYPEAAEALGDIVNADPKDAWAHYNLGIVLKYHLKEDDKAREHFARVLALAPDDKDLRQRAVHELEQGDKPEE</sequence>
<dbReference type="Gene3D" id="1.25.40.10">
    <property type="entry name" value="Tetratricopeptide repeat domain"/>
    <property type="match status" value="1"/>
</dbReference>
<proteinExistence type="predicted"/>
<comment type="caution">
    <text evidence="4">The sequence shown here is derived from an EMBL/GenBank/DDBJ whole genome shotgun (WGS) entry which is preliminary data.</text>
</comment>
<feature type="repeat" description="TPR" evidence="2">
    <location>
        <begin position="69"/>
        <end position="102"/>
    </location>
</feature>
<evidence type="ECO:0000313" key="5">
    <source>
        <dbReference type="Proteomes" id="UP000011922"/>
    </source>
</evidence>
<keyword evidence="2" id="KW-0802">TPR repeat</keyword>
<dbReference type="SMART" id="SM00028">
    <property type="entry name" value="TPR"/>
    <property type="match status" value="2"/>
</dbReference>
<keyword evidence="1" id="KW-0677">Repeat</keyword>
<name>M5PXA9_DESAF</name>
<dbReference type="PANTHER" id="PTHR45188:SF2">
    <property type="entry name" value="DNAJ HOMOLOG SUBFAMILY C MEMBER 7"/>
    <property type="match status" value="1"/>
</dbReference>
<dbReference type="AlphaFoldDB" id="M5PXA9"/>
<evidence type="ECO:0000256" key="1">
    <source>
        <dbReference type="ARBA" id="ARBA00022737"/>
    </source>
</evidence>
<evidence type="ECO:0000313" key="4">
    <source>
        <dbReference type="EMBL" id="EMG38615.1"/>
    </source>
</evidence>
<dbReference type="PATRIC" id="fig|1262666.3.peg.244"/>
<dbReference type="Pfam" id="PF14559">
    <property type="entry name" value="TPR_19"/>
    <property type="match status" value="1"/>
</dbReference>
<dbReference type="PANTHER" id="PTHR45188">
    <property type="entry name" value="DNAJ PROTEIN P58IPK HOMOLOG"/>
    <property type="match status" value="1"/>
</dbReference>
<keyword evidence="3" id="KW-1133">Transmembrane helix</keyword>
<dbReference type="Proteomes" id="UP000011922">
    <property type="component" value="Unassembled WGS sequence"/>
</dbReference>